<dbReference type="Pfam" id="PF07728">
    <property type="entry name" value="AAA_5"/>
    <property type="match status" value="1"/>
</dbReference>
<sequence length="610" mass="68833">MNTTTESKSNRFTKYFPLLLDALRSVDPNPMRPSEALAWIRAQGIVAEEDLIRHVQGGGQSIFENDVHWTRFYLAKGGLISNAKRGVWALTPEGRRAHLTPDETWDLYVRIRDANRPGNAVPEDDVSAPDIGEDSDDSKAYWFVGALWEDDQLQRFLNEGVWQNGYTDQFLDLVRKIRPGDQIAIKAAFVQKRRLPFDVGGKPVSAMRIKATGTVLENLGDGRTVRVAWDPMTTPRDWFFYTYRNTIAQVDPEAEDGRRLIEYTFKGASQDYAWFLAQPYWKEKYGDRVGLVAAHNEIETASVEDDEVSEAVIPSYTVDQIVADGCFLSIDELATILVRWRAKKNLILQGPPGTGKTWLAKRLGFALVGSDDRDATRSRLRIVQFHPSLAYEDFVRGWRPAGNGQLALVDGILMQAIQAAESEPDLPFVLVIEEVNRGNPAQIFGEMLTLLEASKRHRSEAMELAYRKEPGERIHVPDNLYVIGTMNVADRSLAMVDLALRRRFAFIDLEPRFGAAWRAWCAGRGLEDELITEIERRIVDLNGKIETTVSLGPQFRIGHSYVTPDGTVDNGTAWFRGKIEAEIGPLLDEYWYDSPEAAREAKRKLLAGLD</sequence>
<dbReference type="InterPro" id="IPR025745">
    <property type="entry name" value="Mrr-like_N_dom"/>
</dbReference>
<evidence type="ECO:0000313" key="3">
    <source>
        <dbReference type="Proteomes" id="UP001304467"/>
    </source>
</evidence>
<feature type="domain" description="AAA+ ATPase" evidence="1">
    <location>
        <begin position="342"/>
        <end position="510"/>
    </location>
</feature>
<comment type="caution">
    <text evidence="2">The sequence shown here is derived from an EMBL/GenBank/DDBJ whole genome shotgun (WGS) entry which is preliminary data.</text>
</comment>
<dbReference type="PANTHER" id="PTHR37291:SF1">
    <property type="entry name" value="TYPE IV METHYL-DIRECTED RESTRICTION ENZYME ECOKMCRB SUBUNIT"/>
    <property type="match status" value="1"/>
</dbReference>
<dbReference type="Gene3D" id="3.40.50.300">
    <property type="entry name" value="P-loop containing nucleotide triphosphate hydrolases"/>
    <property type="match status" value="1"/>
</dbReference>
<name>A0ABU5WKX2_9BURK</name>
<evidence type="ECO:0000259" key="1">
    <source>
        <dbReference type="SMART" id="SM00382"/>
    </source>
</evidence>
<dbReference type="EMBL" id="JAWRLE010000013">
    <property type="protein sequence ID" value="MEB2579396.1"/>
    <property type="molecule type" value="Genomic_DNA"/>
</dbReference>
<dbReference type="SUPFAM" id="SSF52540">
    <property type="entry name" value="P-loop containing nucleoside triphosphate hydrolases"/>
    <property type="match status" value="1"/>
</dbReference>
<dbReference type="Pfam" id="PF14338">
    <property type="entry name" value="Mrr_N"/>
    <property type="match status" value="1"/>
</dbReference>
<dbReference type="InterPro" id="IPR052934">
    <property type="entry name" value="Methyl-DNA_Rec/Restrict_Enz"/>
</dbReference>
<dbReference type="RefSeq" id="WP_089465271.1">
    <property type="nucleotide sequence ID" value="NZ_JAWRKY010000005.1"/>
</dbReference>
<reference evidence="2 3" key="1">
    <citation type="journal article" date="2023" name="Front. Microbiol.">
        <title>Genomic analyses of Burkholderia respiratory isolates indicates two evolutionarily distinct B. anthina clades.</title>
        <authorList>
            <person name="Pham A."/>
            <person name="Volmer J.G."/>
            <person name="Chambers D.C."/>
            <person name="Smith D.J."/>
            <person name="Reid D.W."/>
            <person name="Burr L."/>
            <person name="Wells T.J."/>
        </authorList>
    </citation>
    <scope>NUCLEOTIDE SEQUENCE [LARGE SCALE GENOMIC DNA]</scope>
    <source>
        <strain evidence="2 3">BCCIQ07A</strain>
    </source>
</reference>
<organism evidence="2 3">
    <name type="scientific">Burkholderia anthinoferrum</name>
    <dbReference type="NCBI Taxonomy" id="3090833"/>
    <lineage>
        <taxon>Bacteria</taxon>
        <taxon>Pseudomonadati</taxon>
        <taxon>Pseudomonadota</taxon>
        <taxon>Betaproteobacteria</taxon>
        <taxon>Burkholderiales</taxon>
        <taxon>Burkholderiaceae</taxon>
        <taxon>Burkholderia</taxon>
    </lineage>
</organism>
<dbReference type="Proteomes" id="UP001304467">
    <property type="component" value="Unassembled WGS sequence"/>
</dbReference>
<dbReference type="PANTHER" id="PTHR37291">
    <property type="entry name" value="5-METHYLCYTOSINE-SPECIFIC RESTRICTION ENZYME B"/>
    <property type="match status" value="1"/>
</dbReference>
<dbReference type="InterPro" id="IPR011704">
    <property type="entry name" value="ATPase_dyneun-rel_AAA"/>
</dbReference>
<dbReference type="CDD" id="cd00009">
    <property type="entry name" value="AAA"/>
    <property type="match status" value="1"/>
</dbReference>
<protein>
    <submittedName>
        <fullName evidence="2">AAA family ATPase</fullName>
    </submittedName>
</protein>
<evidence type="ECO:0000313" key="2">
    <source>
        <dbReference type="EMBL" id="MEB2579396.1"/>
    </source>
</evidence>
<dbReference type="InterPro" id="IPR027417">
    <property type="entry name" value="P-loop_NTPase"/>
</dbReference>
<proteinExistence type="predicted"/>
<gene>
    <name evidence="2" type="ORF">SB593_10555</name>
</gene>
<keyword evidence="3" id="KW-1185">Reference proteome</keyword>
<dbReference type="InterPro" id="IPR003593">
    <property type="entry name" value="AAA+_ATPase"/>
</dbReference>
<accession>A0ABU5WKX2</accession>
<dbReference type="SMART" id="SM00382">
    <property type="entry name" value="AAA"/>
    <property type="match status" value="1"/>
</dbReference>